<evidence type="ECO:0000313" key="3">
    <source>
        <dbReference type="EMBL" id="CBI10484.1"/>
    </source>
</evidence>
<organism evidence="3">
    <name type="scientific">mine drainage metagenome</name>
    <dbReference type="NCBI Taxonomy" id="410659"/>
    <lineage>
        <taxon>unclassified sequences</taxon>
        <taxon>metagenomes</taxon>
        <taxon>ecological metagenomes</taxon>
    </lineage>
</organism>
<feature type="transmembrane region" description="Helical" evidence="1">
    <location>
        <begin position="37"/>
        <end position="61"/>
    </location>
</feature>
<protein>
    <recommendedName>
        <fullName evidence="2">YdbS-like PH domain-containing protein</fullName>
    </recommendedName>
</protein>
<dbReference type="Pfam" id="PF03703">
    <property type="entry name" value="bPH_2"/>
    <property type="match status" value="1"/>
</dbReference>
<evidence type="ECO:0000256" key="1">
    <source>
        <dbReference type="SAM" id="Phobius"/>
    </source>
</evidence>
<dbReference type="EMBL" id="CABR01000084">
    <property type="protein sequence ID" value="CBI10484.1"/>
    <property type="molecule type" value="Genomic_DNA"/>
</dbReference>
<dbReference type="InterPro" id="IPR005182">
    <property type="entry name" value="YdbS-like_PH"/>
</dbReference>
<reference evidence="3" key="1">
    <citation type="submission" date="2009-10" db="EMBL/GenBank/DDBJ databases">
        <title>Diversity of trophic interactions inside an arsenic-rich microbial ecosystem.</title>
        <authorList>
            <person name="Bertin P.N."/>
            <person name="Heinrich-Salmeron A."/>
            <person name="Pelletier E."/>
            <person name="Goulhen-Chollet F."/>
            <person name="Arsene-Ploetze F."/>
            <person name="Gallien S."/>
            <person name="Calteau A."/>
            <person name="Vallenet D."/>
            <person name="Casiot C."/>
            <person name="Chane-Woon-Ming B."/>
            <person name="Giloteaux L."/>
            <person name="Barakat M."/>
            <person name="Bonnefoy V."/>
            <person name="Bruneel O."/>
            <person name="Chandler M."/>
            <person name="Cleiss J."/>
            <person name="Duran R."/>
            <person name="Elbaz-Poulichet F."/>
            <person name="Fonknechten N."/>
            <person name="Lauga B."/>
            <person name="Mornico D."/>
            <person name="Ortet P."/>
            <person name="Schaeffer C."/>
            <person name="Siguier P."/>
            <person name="Alexander Thil Smith A."/>
            <person name="Van Dorsselaer A."/>
            <person name="Weissenbach J."/>
            <person name="Medigue C."/>
            <person name="Le Paslier D."/>
        </authorList>
    </citation>
    <scope>NUCLEOTIDE SEQUENCE</scope>
</reference>
<keyword evidence="1" id="KW-0812">Transmembrane</keyword>
<gene>
    <name evidence="3" type="ORF">CARN7_1264</name>
</gene>
<comment type="caution">
    <text evidence="3">The sequence shown here is derived from an EMBL/GenBank/DDBJ whole genome shotgun (WGS) entry which is preliminary data.</text>
</comment>
<accession>E6QTB2</accession>
<dbReference type="AlphaFoldDB" id="E6QTB2"/>
<dbReference type="PANTHER" id="PTHR34473:SF2">
    <property type="entry name" value="UPF0699 TRANSMEMBRANE PROTEIN YDBT"/>
    <property type="match status" value="1"/>
</dbReference>
<keyword evidence="1" id="KW-0472">Membrane</keyword>
<name>E6QTB2_9ZZZZ</name>
<feature type="domain" description="YdbS-like PH" evidence="2">
    <location>
        <begin position="65"/>
        <end position="133"/>
    </location>
</feature>
<evidence type="ECO:0000259" key="2">
    <source>
        <dbReference type="Pfam" id="PF03703"/>
    </source>
</evidence>
<proteinExistence type="predicted"/>
<sequence length="163" mass="19142">MENARFACVERRQKMEQTVIPDADIVWEAHPSQWTNFPAFLLFACLSFLIIPLFLIVYRYLATKYTRYTMTEQRLFLRTGVLNRTTKQIELYRIRNYILEEPLFLRLFGLSNILLVAADEMEPTVLLQGVRNGDHLITQIRDHVQSARLKNGVRDIEMTGYQG</sequence>
<keyword evidence="1" id="KW-1133">Transmembrane helix</keyword>
<dbReference type="PANTHER" id="PTHR34473">
    <property type="entry name" value="UPF0699 TRANSMEMBRANE PROTEIN YDBS"/>
    <property type="match status" value="1"/>
</dbReference>